<keyword evidence="2" id="KW-1185">Reference proteome</keyword>
<evidence type="ECO:0000313" key="2">
    <source>
        <dbReference type="Proteomes" id="UP001066276"/>
    </source>
</evidence>
<reference evidence="1" key="1">
    <citation type="journal article" date="2022" name="bioRxiv">
        <title>Sequencing and chromosome-scale assembly of the giantPleurodeles waltlgenome.</title>
        <authorList>
            <person name="Brown T."/>
            <person name="Elewa A."/>
            <person name="Iarovenko S."/>
            <person name="Subramanian E."/>
            <person name="Araus A.J."/>
            <person name="Petzold A."/>
            <person name="Susuki M."/>
            <person name="Suzuki K.-i.T."/>
            <person name="Hayashi T."/>
            <person name="Toyoda A."/>
            <person name="Oliveira C."/>
            <person name="Osipova E."/>
            <person name="Leigh N.D."/>
            <person name="Simon A."/>
            <person name="Yun M.H."/>
        </authorList>
    </citation>
    <scope>NUCLEOTIDE SEQUENCE</scope>
    <source>
        <strain evidence="1">20211129_DDA</strain>
        <tissue evidence="1">Liver</tissue>
    </source>
</reference>
<organism evidence="1 2">
    <name type="scientific">Pleurodeles waltl</name>
    <name type="common">Iberian ribbed newt</name>
    <dbReference type="NCBI Taxonomy" id="8319"/>
    <lineage>
        <taxon>Eukaryota</taxon>
        <taxon>Metazoa</taxon>
        <taxon>Chordata</taxon>
        <taxon>Craniata</taxon>
        <taxon>Vertebrata</taxon>
        <taxon>Euteleostomi</taxon>
        <taxon>Amphibia</taxon>
        <taxon>Batrachia</taxon>
        <taxon>Caudata</taxon>
        <taxon>Salamandroidea</taxon>
        <taxon>Salamandridae</taxon>
        <taxon>Pleurodelinae</taxon>
        <taxon>Pleurodeles</taxon>
    </lineage>
</organism>
<dbReference type="AlphaFoldDB" id="A0AAV7RD02"/>
<comment type="caution">
    <text evidence="1">The sequence shown here is derived from an EMBL/GenBank/DDBJ whole genome shotgun (WGS) entry which is preliminary data.</text>
</comment>
<accession>A0AAV7RD02</accession>
<dbReference type="Proteomes" id="UP001066276">
    <property type="component" value="Chromosome 5"/>
</dbReference>
<sequence>MRSSAPQEVRCEYRKGASLPRKCDENTGRSLLAKPAHTRTRLPSSGKGDASLWLRLQLLALLAQWEKLLTVAMAACACFSRS</sequence>
<proteinExistence type="predicted"/>
<gene>
    <name evidence="1" type="ORF">NDU88_003486</name>
</gene>
<evidence type="ECO:0000313" key="1">
    <source>
        <dbReference type="EMBL" id="KAJ1150696.1"/>
    </source>
</evidence>
<dbReference type="EMBL" id="JANPWB010000009">
    <property type="protein sequence ID" value="KAJ1150696.1"/>
    <property type="molecule type" value="Genomic_DNA"/>
</dbReference>
<protein>
    <submittedName>
        <fullName evidence="1">Uncharacterized protein</fullName>
    </submittedName>
</protein>
<name>A0AAV7RD02_PLEWA</name>